<evidence type="ECO:0000259" key="7">
    <source>
        <dbReference type="Pfam" id="PF04138"/>
    </source>
</evidence>
<dbReference type="GO" id="GO:0000271">
    <property type="term" value="P:polysaccharide biosynthetic process"/>
    <property type="evidence" value="ECO:0007669"/>
    <property type="project" value="InterPro"/>
</dbReference>
<proteinExistence type="inferred from homology"/>
<gene>
    <name evidence="8" type="ORF">CNEO2_90003</name>
</gene>
<sequence>MIKKFIFKHIEIYRKIIRFLLVGSMSTGIDFCIYIILSNVTNLIFSKFVSTTIACIISLVVNKNWTFKYKEGMNFMLIFKYSISQICNITCNVAINTVVYNLTQERFIAFIAATLCAMTLNFLLQKCYVFRTKVY</sequence>
<comment type="similarity">
    <text evidence="2">Belongs to the GtrA family.</text>
</comment>
<dbReference type="Proteomes" id="UP001189143">
    <property type="component" value="Unassembled WGS sequence"/>
</dbReference>
<keyword evidence="3 6" id="KW-0812">Transmembrane</keyword>
<organism evidence="8 9">
    <name type="scientific">Clostridium neonatale</name>
    <dbReference type="NCBI Taxonomy" id="137838"/>
    <lineage>
        <taxon>Bacteria</taxon>
        <taxon>Bacillati</taxon>
        <taxon>Bacillota</taxon>
        <taxon>Clostridia</taxon>
        <taxon>Eubacteriales</taxon>
        <taxon>Clostridiaceae</taxon>
        <taxon>Clostridium</taxon>
    </lineage>
</organism>
<feature type="transmembrane region" description="Helical" evidence="6">
    <location>
        <begin position="43"/>
        <end position="61"/>
    </location>
</feature>
<evidence type="ECO:0000256" key="3">
    <source>
        <dbReference type="ARBA" id="ARBA00022692"/>
    </source>
</evidence>
<dbReference type="EMBL" id="CAMTCP010000303">
    <property type="protein sequence ID" value="CAI3699584.1"/>
    <property type="molecule type" value="Genomic_DNA"/>
</dbReference>
<accession>A0AAD2DIC2</accession>
<feature type="transmembrane region" description="Helical" evidence="6">
    <location>
        <begin position="16"/>
        <end position="37"/>
    </location>
</feature>
<evidence type="ECO:0000256" key="2">
    <source>
        <dbReference type="ARBA" id="ARBA00009399"/>
    </source>
</evidence>
<protein>
    <submittedName>
        <fullName evidence="8">GtrA domain-containing protein</fullName>
    </submittedName>
</protein>
<feature type="domain" description="GtrA/DPMS transmembrane" evidence="7">
    <location>
        <begin position="18"/>
        <end position="130"/>
    </location>
</feature>
<feature type="transmembrane region" description="Helical" evidence="6">
    <location>
        <begin position="73"/>
        <end position="95"/>
    </location>
</feature>
<dbReference type="Pfam" id="PF04138">
    <property type="entry name" value="GtrA_DPMS_TM"/>
    <property type="match status" value="1"/>
</dbReference>
<evidence type="ECO:0000256" key="6">
    <source>
        <dbReference type="SAM" id="Phobius"/>
    </source>
</evidence>
<evidence type="ECO:0000313" key="8">
    <source>
        <dbReference type="EMBL" id="CAI3699584.1"/>
    </source>
</evidence>
<evidence type="ECO:0000256" key="5">
    <source>
        <dbReference type="ARBA" id="ARBA00023136"/>
    </source>
</evidence>
<evidence type="ECO:0000313" key="9">
    <source>
        <dbReference type="Proteomes" id="UP001189143"/>
    </source>
</evidence>
<dbReference type="InterPro" id="IPR051401">
    <property type="entry name" value="GtrA_CellWall_Glycosyl"/>
</dbReference>
<reference evidence="8" key="1">
    <citation type="submission" date="2022-10" db="EMBL/GenBank/DDBJ databases">
        <authorList>
            <person name="Aires J."/>
            <person name="Mesa V."/>
        </authorList>
    </citation>
    <scope>NUCLEOTIDE SEQUENCE</scope>
    <source>
        <strain evidence="8">Clostridium neonatale JD116</strain>
    </source>
</reference>
<dbReference type="RefSeq" id="WP_317049695.1">
    <property type="nucleotide sequence ID" value="NZ_CAMRXC010000229.1"/>
</dbReference>
<keyword evidence="5 6" id="KW-0472">Membrane</keyword>
<dbReference type="PANTHER" id="PTHR38459">
    <property type="entry name" value="PROPHAGE BACTOPRENOL-LINKED GLUCOSE TRANSLOCASE HOMOLOG"/>
    <property type="match status" value="1"/>
</dbReference>
<feature type="transmembrane region" description="Helical" evidence="6">
    <location>
        <begin position="107"/>
        <end position="124"/>
    </location>
</feature>
<dbReference type="AlphaFoldDB" id="A0AAD2DIC2"/>
<comment type="subcellular location">
    <subcellularLocation>
        <location evidence="1">Membrane</location>
        <topology evidence="1">Multi-pass membrane protein</topology>
    </subcellularLocation>
</comment>
<keyword evidence="4 6" id="KW-1133">Transmembrane helix</keyword>
<dbReference type="GO" id="GO:0005886">
    <property type="term" value="C:plasma membrane"/>
    <property type="evidence" value="ECO:0007669"/>
    <property type="project" value="TreeGrafter"/>
</dbReference>
<dbReference type="PANTHER" id="PTHR38459:SF1">
    <property type="entry name" value="PROPHAGE BACTOPRENOL-LINKED GLUCOSE TRANSLOCASE HOMOLOG"/>
    <property type="match status" value="1"/>
</dbReference>
<name>A0AAD2DIC2_9CLOT</name>
<dbReference type="InterPro" id="IPR007267">
    <property type="entry name" value="GtrA_DPMS_TM"/>
</dbReference>
<comment type="caution">
    <text evidence="8">The sequence shown here is derived from an EMBL/GenBank/DDBJ whole genome shotgun (WGS) entry which is preliminary data.</text>
</comment>
<evidence type="ECO:0000256" key="1">
    <source>
        <dbReference type="ARBA" id="ARBA00004141"/>
    </source>
</evidence>
<evidence type="ECO:0000256" key="4">
    <source>
        <dbReference type="ARBA" id="ARBA00022989"/>
    </source>
</evidence>